<dbReference type="Pfam" id="PF00233">
    <property type="entry name" value="PDEase_I"/>
    <property type="match status" value="1"/>
</dbReference>
<dbReference type="GO" id="GO:0004114">
    <property type="term" value="F:3',5'-cyclic-nucleotide phosphodiesterase activity"/>
    <property type="evidence" value="ECO:0007669"/>
    <property type="project" value="InterPro"/>
</dbReference>
<feature type="domain" description="PDEase" evidence="5">
    <location>
        <begin position="1"/>
        <end position="294"/>
    </location>
</feature>
<dbReference type="InterPro" id="IPR023174">
    <property type="entry name" value="PDEase_CS"/>
</dbReference>
<feature type="binding site" evidence="3">
    <location>
        <position position="80"/>
    </location>
    <ligand>
        <name>Zn(2+)</name>
        <dbReference type="ChEBI" id="CHEBI:29105"/>
        <label>2</label>
    </ligand>
</feature>
<organism evidence="6 7">
    <name type="scientific">Leptotrombidium deliense</name>
    <dbReference type="NCBI Taxonomy" id="299467"/>
    <lineage>
        <taxon>Eukaryota</taxon>
        <taxon>Metazoa</taxon>
        <taxon>Ecdysozoa</taxon>
        <taxon>Arthropoda</taxon>
        <taxon>Chelicerata</taxon>
        <taxon>Arachnida</taxon>
        <taxon>Acari</taxon>
        <taxon>Acariformes</taxon>
        <taxon>Trombidiformes</taxon>
        <taxon>Prostigmata</taxon>
        <taxon>Anystina</taxon>
        <taxon>Parasitengona</taxon>
        <taxon>Trombiculoidea</taxon>
        <taxon>Trombiculidae</taxon>
        <taxon>Leptotrombidium</taxon>
    </lineage>
</organism>
<feature type="binding site" evidence="3">
    <location>
        <position position="195"/>
    </location>
    <ligand>
        <name>Zn(2+)</name>
        <dbReference type="ChEBI" id="CHEBI:29105"/>
        <label>1</label>
    </ligand>
</feature>
<dbReference type="InterPro" id="IPR036971">
    <property type="entry name" value="PDEase_catalytic_dom_sf"/>
</dbReference>
<accession>A0A443SLU9</accession>
<evidence type="ECO:0000259" key="5">
    <source>
        <dbReference type="PROSITE" id="PS51845"/>
    </source>
</evidence>
<dbReference type="PROSITE" id="PS00126">
    <property type="entry name" value="PDEASE_I_1"/>
    <property type="match status" value="1"/>
</dbReference>
<dbReference type="PRINTS" id="PR00387">
    <property type="entry name" value="PDIESTERASE1"/>
</dbReference>
<evidence type="ECO:0000313" key="7">
    <source>
        <dbReference type="Proteomes" id="UP000288716"/>
    </source>
</evidence>
<dbReference type="EMBL" id="NCKV01001359">
    <property type="protein sequence ID" value="RWS28465.1"/>
    <property type="molecule type" value="Genomic_DNA"/>
</dbReference>
<dbReference type="GO" id="GO:0046872">
    <property type="term" value="F:metal ion binding"/>
    <property type="evidence" value="ECO:0007669"/>
    <property type="project" value="UniProtKB-KW"/>
</dbReference>
<evidence type="ECO:0000256" key="2">
    <source>
        <dbReference type="ARBA" id="ARBA00022801"/>
    </source>
</evidence>
<feature type="compositionally biased region" description="Polar residues" evidence="4">
    <location>
        <begin position="287"/>
        <end position="301"/>
    </location>
</feature>
<evidence type="ECO:0000256" key="4">
    <source>
        <dbReference type="SAM" id="MobiDB-lite"/>
    </source>
</evidence>
<dbReference type="InterPro" id="IPR023088">
    <property type="entry name" value="PDEase"/>
</dbReference>
<dbReference type="Gene3D" id="1.10.1300.10">
    <property type="entry name" value="3'5'-cyclic nucleotide phosphodiesterase, catalytic domain"/>
    <property type="match status" value="1"/>
</dbReference>
<dbReference type="AlphaFoldDB" id="A0A443SLU9"/>
<evidence type="ECO:0000256" key="3">
    <source>
        <dbReference type="PIRSR" id="PIRSR623088-3"/>
    </source>
</evidence>
<feature type="binding site" evidence="3">
    <location>
        <position position="79"/>
    </location>
    <ligand>
        <name>Zn(2+)</name>
        <dbReference type="ChEBI" id="CHEBI:29105"/>
        <label>1</label>
    </ligand>
</feature>
<dbReference type="PANTHER" id="PTHR11347">
    <property type="entry name" value="CYCLIC NUCLEOTIDE PHOSPHODIESTERASE"/>
    <property type="match status" value="1"/>
</dbReference>
<feature type="region of interest" description="Disordered" evidence="4">
    <location>
        <begin position="278"/>
        <end position="301"/>
    </location>
</feature>
<dbReference type="InterPro" id="IPR002073">
    <property type="entry name" value="PDEase_catalytic_dom"/>
</dbReference>
<proteinExistence type="predicted"/>
<comment type="caution">
    <text evidence="6">The sequence shown here is derived from an EMBL/GenBank/DDBJ whole genome shotgun (WGS) entry which is preliminary data.</text>
</comment>
<dbReference type="SUPFAM" id="SSF109604">
    <property type="entry name" value="HD-domain/PDEase-like"/>
    <property type="match status" value="1"/>
</dbReference>
<feature type="binding site" evidence="3">
    <location>
        <position position="80"/>
    </location>
    <ligand>
        <name>Zn(2+)</name>
        <dbReference type="ChEBI" id="CHEBI:29105"/>
        <label>1</label>
    </ligand>
</feature>
<dbReference type="STRING" id="299467.A0A443SLU9"/>
<dbReference type="OrthoDB" id="189220at2759"/>
<dbReference type="PROSITE" id="PS51845">
    <property type="entry name" value="PDEASE_I_2"/>
    <property type="match status" value="1"/>
</dbReference>
<gene>
    <name evidence="6" type="ORF">B4U80_10818</name>
</gene>
<keyword evidence="7" id="KW-1185">Reference proteome</keyword>
<dbReference type="GO" id="GO:0007165">
    <property type="term" value="P:signal transduction"/>
    <property type="evidence" value="ECO:0007669"/>
    <property type="project" value="InterPro"/>
</dbReference>
<dbReference type="VEuPathDB" id="VectorBase:LDEU003575"/>
<evidence type="ECO:0000256" key="1">
    <source>
        <dbReference type="ARBA" id="ARBA00022723"/>
    </source>
</evidence>
<dbReference type="Proteomes" id="UP000288716">
    <property type="component" value="Unassembled WGS sequence"/>
</dbReference>
<evidence type="ECO:0000313" key="6">
    <source>
        <dbReference type="EMBL" id="RWS28465.1"/>
    </source>
</evidence>
<sequence>MHAADVLHGVYYLTSQPIPGFAQIPIDSDESPLQKTSVGPLPQSYMRHISVCDSSQYGIMGANFPALELMALYTASAMHDYDHPGRTNAFLVSTFAAEAILYNDRSVLENHHAATAWSLFLSRPEYNWLRCLDKAEFKRFRFLVIELILATDLKRHFEILAEFNAKMNDDEASGIDWFAETDRLLVIEMCIKLADINGPCKEHNIHIQWTHRIAEEFYEQGDEEERLGLPISPFMNRRNPQLAKLQESFINHLVAPLCNAYGEAGLLPGVWEYELPTNAERKDRSDQSTQSAESKSLGNKS</sequence>
<reference evidence="6 7" key="1">
    <citation type="journal article" date="2018" name="Gigascience">
        <title>Genomes of trombidid mites reveal novel predicted allergens and laterally-transferred genes associated with secondary metabolism.</title>
        <authorList>
            <person name="Dong X."/>
            <person name="Chaisiri K."/>
            <person name="Xia D."/>
            <person name="Armstrong S.D."/>
            <person name="Fang Y."/>
            <person name="Donnelly M.J."/>
            <person name="Kadowaki T."/>
            <person name="McGarry J.W."/>
            <person name="Darby A.C."/>
            <person name="Makepeace B.L."/>
        </authorList>
    </citation>
    <scope>NUCLEOTIDE SEQUENCE [LARGE SCALE GENOMIC DNA]</scope>
    <source>
        <strain evidence="6">UoL-UT</strain>
    </source>
</reference>
<keyword evidence="2" id="KW-0378">Hydrolase</keyword>
<keyword evidence="1 3" id="KW-0479">Metal-binding</keyword>
<name>A0A443SLU9_9ACAR</name>
<protein>
    <submittedName>
        <fullName evidence="6">cGMP-inhibited 3':5'-cyclic phosphodiesterase A-like protein</fullName>
    </submittedName>
</protein>